<dbReference type="EC" id="1.2.7.8" evidence="4"/>
<dbReference type="NCBIfam" id="NF006179">
    <property type="entry name" value="PRK08312.1"/>
    <property type="match status" value="1"/>
</dbReference>
<dbReference type="Gene3D" id="3.40.920.10">
    <property type="entry name" value="Pyruvate-ferredoxin oxidoreductase, PFOR, domain III"/>
    <property type="match status" value="1"/>
</dbReference>
<evidence type="ECO:0000313" key="4">
    <source>
        <dbReference type="EMBL" id="CUS52990.1"/>
    </source>
</evidence>
<reference evidence="4" key="1">
    <citation type="submission" date="2015-10" db="EMBL/GenBank/DDBJ databases">
        <authorList>
            <person name="Gilbert D.G."/>
        </authorList>
    </citation>
    <scope>NUCLEOTIDE SEQUENCE</scope>
</reference>
<feature type="domain" description="DUF6537" evidence="3">
    <location>
        <begin position="251"/>
        <end position="466"/>
    </location>
</feature>
<dbReference type="Pfam" id="PF20169">
    <property type="entry name" value="DUF6537"/>
    <property type="match status" value="1"/>
</dbReference>
<sequence>MNATPDIIKLAVFAVGGQGGGVLCNWIVNVAERNGYRAQATSIAGVAQRTGATSYYVEMVPDHGRLPVFALAPSAGDVDILVAAEMMESGRALMRGLVTPDRTTMITSTHRMLAMSEKTVPGNGVTDSRPVIEQGQAQSKRYIAFDMEQIAVDSGSVISASLFGALAGSAVLPFSRDSFEETIRVTGRGVETSLKAFDVAFSAALQAQPKLEDTTEKVQIPQYAVRGPVLQQRNWQQLMARCAELPQVVQTMALAGCHKVADFQDVDYVTEYLERLESVVQDDVVHGGANRGYRLSVAAAKYIANAMVYDDVIRVADLKTRAVRFSRIRTDIGVSDDEVLYLTEYFHPRAQEVCAMFPARWGRLVESSPRLFRWLDRRVNRGRRIRTDNVLGFMQLYVIAGLRRWRRRLLRHAVEQQHMQTWLNSVLTTVSADYDLAVEMIRCHRLVKGYSDTHARTLSKFDRVMAAAIDLRGSADAADQVRRLCASAMQEEDDGTLVEALSAVKRVH</sequence>
<accession>A0A160TS11</accession>
<dbReference type="GO" id="GO:0043805">
    <property type="term" value="F:indolepyruvate ferredoxin oxidoreductase activity"/>
    <property type="evidence" value="ECO:0007669"/>
    <property type="project" value="UniProtKB-EC"/>
</dbReference>
<gene>
    <name evidence="4" type="ORF">MGWOODY_XGa2687</name>
</gene>
<dbReference type="InterPro" id="IPR002869">
    <property type="entry name" value="Pyrv_flavodox_OxRed_cen"/>
</dbReference>
<keyword evidence="4" id="KW-0670">Pyruvate</keyword>
<evidence type="ECO:0000259" key="2">
    <source>
        <dbReference type="Pfam" id="PF01558"/>
    </source>
</evidence>
<keyword evidence="1 4" id="KW-0560">Oxidoreductase</keyword>
<dbReference type="InterPro" id="IPR046667">
    <property type="entry name" value="DUF6537"/>
</dbReference>
<dbReference type="InterPro" id="IPR052198">
    <property type="entry name" value="IorB_Oxidoreductase"/>
</dbReference>
<evidence type="ECO:0000256" key="1">
    <source>
        <dbReference type="ARBA" id="ARBA00023002"/>
    </source>
</evidence>
<protein>
    <submittedName>
        <fullName evidence="4">Indolepyruvate oxidoreductase subunit IorB II</fullName>
        <ecNumber evidence="4">1.2.7.8</ecNumber>
    </submittedName>
</protein>
<dbReference type="SUPFAM" id="SSF53323">
    <property type="entry name" value="Pyruvate-ferredoxin oxidoreductase, PFOR, domain III"/>
    <property type="match status" value="1"/>
</dbReference>
<name>A0A160TS11_9ZZZZ</name>
<feature type="domain" description="Pyruvate/ketoisovalerate oxidoreductase catalytic" evidence="2">
    <location>
        <begin position="16"/>
        <end position="201"/>
    </location>
</feature>
<dbReference type="PANTHER" id="PTHR43854">
    <property type="entry name" value="INDOLEPYRUVATE OXIDOREDUCTASE SUBUNIT IORB"/>
    <property type="match status" value="1"/>
</dbReference>
<proteinExistence type="predicted"/>
<dbReference type="InterPro" id="IPR019752">
    <property type="entry name" value="Pyrv/ketoisovalerate_OxRed_cat"/>
</dbReference>
<dbReference type="PANTHER" id="PTHR43854:SF1">
    <property type="entry name" value="INDOLEPYRUVATE OXIDOREDUCTASE SUBUNIT IORB"/>
    <property type="match status" value="1"/>
</dbReference>
<dbReference type="EMBL" id="CZRL01000094">
    <property type="protein sequence ID" value="CUS52990.1"/>
    <property type="molecule type" value="Genomic_DNA"/>
</dbReference>
<dbReference type="AlphaFoldDB" id="A0A160TS11"/>
<evidence type="ECO:0000259" key="3">
    <source>
        <dbReference type="Pfam" id="PF20169"/>
    </source>
</evidence>
<dbReference type="Pfam" id="PF01558">
    <property type="entry name" value="POR"/>
    <property type="match status" value="1"/>
</dbReference>
<organism evidence="4">
    <name type="scientific">hydrothermal vent metagenome</name>
    <dbReference type="NCBI Taxonomy" id="652676"/>
    <lineage>
        <taxon>unclassified sequences</taxon>
        <taxon>metagenomes</taxon>
        <taxon>ecological metagenomes</taxon>
    </lineage>
</organism>